<dbReference type="NCBIfam" id="TIGR03592">
    <property type="entry name" value="yidC_oxa1_cterm"/>
    <property type="match status" value="1"/>
</dbReference>
<evidence type="ECO:0000313" key="20">
    <source>
        <dbReference type="EMBL" id="MCU9967864.1"/>
    </source>
</evidence>
<evidence type="ECO:0000256" key="6">
    <source>
        <dbReference type="ARBA" id="ARBA00022692"/>
    </source>
</evidence>
<evidence type="ECO:0000313" key="21">
    <source>
        <dbReference type="EMBL" id="NMW93558.1"/>
    </source>
</evidence>
<comment type="subcellular location">
    <subcellularLocation>
        <location evidence="1">Cell membrane</location>
        <topology evidence="1">Multi-pass membrane protein</topology>
    </subcellularLocation>
    <subcellularLocation>
        <location evidence="16">Membrane</location>
        <topology evidence="16">Multi-pass membrane protein</topology>
    </subcellularLocation>
</comment>
<evidence type="ECO:0000256" key="5">
    <source>
        <dbReference type="ARBA" id="ARBA00022475"/>
    </source>
</evidence>
<dbReference type="Proteomes" id="UP001209486">
    <property type="component" value="Unassembled WGS sequence"/>
</dbReference>
<comment type="similarity">
    <text evidence="2">Belongs to the OXA1/ALB3/YidC family. Type 1 subfamily.</text>
</comment>
<evidence type="ECO:0000256" key="9">
    <source>
        <dbReference type="ARBA" id="ARBA00023136"/>
    </source>
</evidence>
<dbReference type="GO" id="GO:0032977">
    <property type="term" value="F:membrane insertase activity"/>
    <property type="evidence" value="ECO:0007669"/>
    <property type="project" value="InterPro"/>
</dbReference>
<evidence type="ECO:0000256" key="8">
    <source>
        <dbReference type="ARBA" id="ARBA00022989"/>
    </source>
</evidence>
<dbReference type="InterPro" id="IPR001708">
    <property type="entry name" value="YidC/ALB3/OXA1/COX18"/>
</dbReference>
<keyword evidence="5" id="KW-1003">Cell membrane</keyword>
<evidence type="ECO:0000256" key="1">
    <source>
        <dbReference type="ARBA" id="ARBA00004651"/>
    </source>
</evidence>
<evidence type="ECO:0000256" key="16">
    <source>
        <dbReference type="RuleBase" id="RU003945"/>
    </source>
</evidence>
<dbReference type="PANTHER" id="PTHR12428">
    <property type="entry name" value="OXA1"/>
    <property type="match status" value="1"/>
</dbReference>
<reference evidence="21 24" key="3">
    <citation type="submission" date="2020-04" db="EMBL/GenBank/DDBJ databases">
        <title>Antimicrobial susceptibility and clonality of vaginal-derived multi-drug resistant Mobiluncus isolates in China.</title>
        <authorList>
            <person name="Zhang X."/>
        </authorList>
    </citation>
    <scope>NUCLEOTIDE SEQUENCE [LARGE SCALE GENOMIC DNA]</scope>
    <source>
        <strain evidence="21 24">7</strain>
    </source>
</reference>
<dbReference type="RefSeq" id="WP_004015394.1">
    <property type="nucleotide sequence ID" value="NZ_CAMPNB010000020.1"/>
</dbReference>
<dbReference type="InterPro" id="IPR028055">
    <property type="entry name" value="YidC/Oxa/ALB_C"/>
</dbReference>
<feature type="transmembrane region" description="Helical" evidence="18">
    <location>
        <begin position="20"/>
        <end position="44"/>
    </location>
</feature>
<dbReference type="CDD" id="cd20070">
    <property type="entry name" value="5TM_YidC_Alb3"/>
    <property type="match status" value="1"/>
</dbReference>
<dbReference type="InterPro" id="IPR047196">
    <property type="entry name" value="YidC_ALB_C"/>
</dbReference>
<dbReference type="AlphaFoldDB" id="A0A2J9KNE1"/>
<feature type="compositionally biased region" description="Basic residues" evidence="17">
    <location>
        <begin position="429"/>
        <end position="445"/>
    </location>
</feature>
<evidence type="ECO:0000256" key="4">
    <source>
        <dbReference type="ARBA" id="ARBA00022448"/>
    </source>
</evidence>
<evidence type="ECO:0000313" key="23">
    <source>
        <dbReference type="Proteomes" id="UP000255284"/>
    </source>
</evidence>
<evidence type="ECO:0000256" key="12">
    <source>
        <dbReference type="ARBA" id="ARBA00026028"/>
    </source>
</evidence>
<dbReference type="EMBL" id="UGGQ01000006">
    <property type="protein sequence ID" value="STO16294.1"/>
    <property type="molecule type" value="Genomic_DNA"/>
</dbReference>
<evidence type="ECO:0000256" key="11">
    <source>
        <dbReference type="ARBA" id="ARBA00025034"/>
    </source>
</evidence>
<dbReference type="GO" id="GO:0015031">
    <property type="term" value="P:protein transport"/>
    <property type="evidence" value="ECO:0007669"/>
    <property type="project" value="UniProtKB-KW"/>
</dbReference>
<evidence type="ECO:0000313" key="22">
    <source>
        <dbReference type="EMBL" id="STO16294.1"/>
    </source>
</evidence>
<dbReference type="Proteomes" id="UP000255284">
    <property type="component" value="Unassembled WGS sequence"/>
</dbReference>
<proteinExistence type="inferred from homology"/>
<keyword evidence="10" id="KW-0143">Chaperone</keyword>
<keyword evidence="9 18" id="KW-0472">Membrane</keyword>
<evidence type="ECO:0000256" key="3">
    <source>
        <dbReference type="ARBA" id="ARBA00015325"/>
    </source>
</evidence>
<evidence type="ECO:0000256" key="18">
    <source>
        <dbReference type="SAM" id="Phobius"/>
    </source>
</evidence>
<evidence type="ECO:0000256" key="15">
    <source>
        <dbReference type="ARBA" id="ARBA00033342"/>
    </source>
</evidence>
<feature type="transmembrane region" description="Helical" evidence="18">
    <location>
        <begin position="118"/>
        <end position="140"/>
    </location>
</feature>
<evidence type="ECO:0000256" key="14">
    <source>
        <dbReference type="ARBA" id="ARBA00033245"/>
    </source>
</evidence>
<reference evidence="22 23" key="1">
    <citation type="submission" date="2018-06" db="EMBL/GenBank/DDBJ databases">
        <authorList>
            <consortium name="Pathogen Informatics"/>
            <person name="Doyle S."/>
        </authorList>
    </citation>
    <scope>NUCLEOTIDE SEQUENCE [LARGE SCALE GENOMIC DNA]</scope>
    <source>
        <strain evidence="22 23">NCTC11819</strain>
    </source>
</reference>
<evidence type="ECO:0000256" key="2">
    <source>
        <dbReference type="ARBA" id="ARBA00010527"/>
    </source>
</evidence>
<organism evidence="21 24">
    <name type="scientific">Mobiluncus mulieris</name>
    <dbReference type="NCBI Taxonomy" id="2052"/>
    <lineage>
        <taxon>Bacteria</taxon>
        <taxon>Bacillati</taxon>
        <taxon>Actinomycetota</taxon>
        <taxon>Actinomycetes</taxon>
        <taxon>Actinomycetales</taxon>
        <taxon>Actinomycetaceae</taxon>
        <taxon>Mobiluncus</taxon>
    </lineage>
</organism>
<evidence type="ECO:0000259" key="19">
    <source>
        <dbReference type="Pfam" id="PF02096"/>
    </source>
</evidence>
<feature type="compositionally biased region" description="Basic and acidic residues" evidence="17">
    <location>
        <begin position="418"/>
        <end position="428"/>
    </location>
</feature>
<dbReference type="GO" id="GO:0051205">
    <property type="term" value="P:protein insertion into membrane"/>
    <property type="evidence" value="ECO:0007669"/>
    <property type="project" value="TreeGrafter"/>
</dbReference>
<gene>
    <name evidence="21" type="primary">yidC</name>
    <name evidence="22" type="synonym">misCA</name>
    <name evidence="20" type="ORF">FYZ43_00190</name>
    <name evidence="21" type="ORF">HHJ74_07610</name>
    <name evidence="22" type="ORF">NCTC11819_00860</name>
</gene>
<name>A0A2J9KNE1_9ACTO</name>
<feature type="compositionally biased region" description="Basic and acidic residues" evidence="17">
    <location>
        <begin position="391"/>
        <end position="406"/>
    </location>
</feature>
<dbReference type="PANTHER" id="PTHR12428:SF65">
    <property type="entry name" value="CYTOCHROME C OXIDASE ASSEMBLY PROTEIN COX18, MITOCHONDRIAL"/>
    <property type="match status" value="1"/>
</dbReference>
<dbReference type="EMBL" id="JABCUV010000008">
    <property type="protein sequence ID" value="NMW93558.1"/>
    <property type="molecule type" value="Genomic_DNA"/>
</dbReference>
<evidence type="ECO:0000256" key="10">
    <source>
        <dbReference type="ARBA" id="ARBA00023186"/>
    </source>
</evidence>
<evidence type="ECO:0000256" key="17">
    <source>
        <dbReference type="SAM" id="MobiDB-lite"/>
    </source>
</evidence>
<dbReference type="Pfam" id="PF02096">
    <property type="entry name" value="60KD_IMP"/>
    <property type="match status" value="1"/>
</dbReference>
<sequence>MLLTIVPAAGPGNLALYDKILYPFMWVIGWIMRGIHELLALAGVSSGAGVGWVLSIVGLTVFVRLLLVPLFVKQIKATRAMSLAQPEMSAIQKKYKGKRDQQSMIRMQEETRAVQRKYGASMSASCLPILFQMPVFFALYRLLYNMKPIADGVLPGHDSIGGMGQVQAQDLWHSTFFGQSLGLTMFGPGSIMSTKIVVGLMVAYLVLSMLFQTAFLTMKNMSQEQLNSDNPMVKSTKSMMYLMPLMYLFTGPVVQVGLLVYWVTSNTWMILQQFFIMRAFPTRGSAAAKWREAAHEKKFEAFREKEEAKLAAELERIELNEEGLNHKGVQVAIRQARLNHIHLLEKHRMELGLPEINLGTVDAVGNTAGQRMQPGQKGWEQYKAQFEADMAEERAETEAAREDVVGKDGLTAAQRAQKQAERRAAERQAKKKKQKQKNNKRNTSH</sequence>
<comment type="subunit">
    <text evidence="12">Interacts with the Sec translocase complex via SecD. Specifically interacts with transmembrane segments of nascent integral membrane proteins during membrane integration.</text>
</comment>
<feature type="domain" description="Membrane insertase YidC/Oxa/ALB C-terminal" evidence="19">
    <location>
        <begin position="52"/>
        <end position="278"/>
    </location>
</feature>
<keyword evidence="7" id="KW-0653">Protein transport</keyword>
<evidence type="ECO:0000313" key="25">
    <source>
        <dbReference type="Proteomes" id="UP001209486"/>
    </source>
</evidence>
<evidence type="ECO:0000256" key="13">
    <source>
        <dbReference type="ARBA" id="ARBA00031538"/>
    </source>
</evidence>
<dbReference type="EMBL" id="VSZY01000001">
    <property type="protein sequence ID" value="MCU9967864.1"/>
    <property type="molecule type" value="Genomic_DNA"/>
</dbReference>
<evidence type="ECO:0000256" key="7">
    <source>
        <dbReference type="ARBA" id="ARBA00022927"/>
    </source>
</evidence>
<keyword evidence="4" id="KW-0813">Transport</keyword>
<accession>A0A2J9KNE1</accession>
<dbReference type="GeneID" id="61169065"/>
<dbReference type="Proteomes" id="UP000582487">
    <property type="component" value="Unassembled WGS sequence"/>
</dbReference>
<evidence type="ECO:0000313" key="24">
    <source>
        <dbReference type="Proteomes" id="UP000582487"/>
    </source>
</evidence>
<keyword evidence="8 18" id="KW-1133">Transmembrane helix</keyword>
<comment type="function">
    <text evidence="11">Required for the insertion and/or proper folding and/or complex formation of integral membrane proteins into the membrane. Involved in integration of membrane proteins that insert both dependently and independently of the Sec translocase complex, as well as at least some lipoproteins. Aids folding of multispanning membrane proteins.</text>
</comment>
<feature type="region of interest" description="Disordered" evidence="17">
    <location>
        <begin position="389"/>
        <end position="445"/>
    </location>
</feature>
<protein>
    <recommendedName>
        <fullName evidence="3">Membrane protein insertase YidC</fullName>
    </recommendedName>
    <alternativeName>
        <fullName evidence="15">Foldase YidC</fullName>
    </alternativeName>
    <alternativeName>
        <fullName evidence="14">Membrane integrase YidC</fullName>
    </alternativeName>
    <alternativeName>
        <fullName evidence="13">Membrane protein YidC</fullName>
    </alternativeName>
</protein>
<feature type="transmembrane region" description="Helical" evidence="18">
    <location>
        <begin position="50"/>
        <end position="72"/>
    </location>
</feature>
<reference evidence="20 25" key="2">
    <citation type="submission" date="2019-08" db="EMBL/GenBank/DDBJ databases">
        <title>Comparison of rpoB and gyrB Sequences from Mobiluncus Species and Development of a Multiplex PCR Method for Clinical Detection of Mobiluncus curtisii and Mobiluncus mulieris.</title>
        <authorList>
            <person name="Yang L."/>
            <person name="Shen Y."/>
            <person name="Xu G."/>
            <person name="Shu L.-B."/>
            <person name="Hu J."/>
            <person name="Zhang R."/>
            <person name="Wang Y."/>
            <person name="Zhou H.-W."/>
            <person name="Zhang X."/>
        </authorList>
    </citation>
    <scope>NUCLEOTIDE SEQUENCE [LARGE SCALE GENOMIC DNA]</scope>
    <source>
        <strain evidence="20 25">M26</strain>
    </source>
</reference>
<feature type="transmembrane region" description="Helical" evidence="18">
    <location>
        <begin position="239"/>
        <end position="263"/>
    </location>
</feature>
<dbReference type="GO" id="GO:0005886">
    <property type="term" value="C:plasma membrane"/>
    <property type="evidence" value="ECO:0007669"/>
    <property type="project" value="UniProtKB-SubCell"/>
</dbReference>
<comment type="caution">
    <text evidence="21">The sequence shown here is derived from an EMBL/GenBank/DDBJ whole genome shotgun (WGS) entry which is preliminary data.</text>
</comment>
<feature type="transmembrane region" description="Helical" evidence="18">
    <location>
        <begin position="196"/>
        <end position="218"/>
    </location>
</feature>
<keyword evidence="6 16" id="KW-0812">Transmembrane</keyword>